<dbReference type="RefSeq" id="WP_189565531.1">
    <property type="nucleotide sequence ID" value="NZ_BMXF01000003.1"/>
</dbReference>
<sequence length="250" mass="28292">MKEPVTILIPVFSLPLTAVAMNSLATIQEHLGDFPITFIKGESLTQVEELTEFCPTADYVSFDDRYFSSRTGYAKLLLGTDLYSNFGWSRYLLICEMNTVVTRNELAYWCRQGYDFIQPLPDFAGQSPSAINIQARLNRREFFIKNKIELAAFGNSSGISLRNIEAFQKLTKRKRRVIHQYLDSATNLENDAVFWEFYTNRWWPEMNTPTALSRKRFAQSANLAAASGGSAESPFAISGLTKPVPALKDL</sequence>
<keyword evidence="4" id="KW-1185">Reference proteome</keyword>
<keyword evidence="1" id="KW-0732">Signal</keyword>
<evidence type="ECO:0000256" key="1">
    <source>
        <dbReference type="SAM" id="SignalP"/>
    </source>
</evidence>
<evidence type="ECO:0000313" key="4">
    <source>
        <dbReference type="Proteomes" id="UP000598271"/>
    </source>
</evidence>
<evidence type="ECO:0000259" key="2">
    <source>
        <dbReference type="Pfam" id="PF18922"/>
    </source>
</evidence>
<dbReference type="InterPro" id="IPR043729">
    <property type="entry name" value="DUF5672"/>
</dbReference>
<proteinExistence type="predicted"/>
<reference evidence="3 4" key="1">
    <citation type="journal article" date="2014" name="Int. J. Syst. Evol. Microbiol.">
        <title>Complete genome sequence of Corynebacterium casei LMG S-19264T (=DSM 44701T), isolated from a smear-ripened cheese.</title>
        <authorList>
            <consortium name="US DOE Joint Genome Institute (JGI-PGF)"/>
            <person name="Walter F."/>
            <person name="Albersmeier A."/>
            <person name="Kalinowski J."/>
            <person name="Ruckert C."/>
        </authorList>
    </citation>
    <scope>NUCLEOTIDE SEQUENCE [LARGE SCALE GENOMIC DNA]</scope>
    <source>
        <strain evidence="3 4">KCTC 12866</strain>
    </source>
</reference>
<protein>
    <recommendedName>
        <fullName evidence="2">DUF5672 domain-containing protein</fullName>
    </recommendedName>
</protein>
<dbReference type="Proteomes" id="UP000598271">
    <property type="component" value="Unassembled WGS sequence"/>
</dbReference>
<comment type="caution">
    <text evidence="3">The sequence shown here is derived from an EMBL/GenBank/DDBJ whole genome shotgun (WGS) entry which is preliminary data.</text>
</comment>
<dbReference type="Pfam" id="PF18922">
    <property type="entry name" value="DUF5672"/>
    <property type="match status" value="1"/>
</dbReference>
<name>A0A8J3D3C0_9BACT</name>
<feature type="signal peptide" evidence="1">
    <location>
        <begin position="1"/>
        <end position="20"/>
    </location>
</feature>
<dbReference type="EMBL" id="BMXF01000003">
    <property type="protein sequence ID" value="GHB75798.1"/>
    <property type="molecule type" value="Genomic_DNA"/>
</dbReference>
<feature type="chain" id="PRO_5035184203" description="DUF5672 domain-containing protein" evidence="1">
    <location>
        <begin position="21"/>
        <end position="250"/>
    </location>
</feature>
<gene>
    <name evidence="3" type="ORF">GCM10007390_32040</name>
</gene>
<feature type="domain" description="DUF5672" evidence="2">
    <location>
        <begin position="59"/>
        <end position="235"/>
    </location>
</feature>
<evidence type="ECO:0000313" key="3">
    <source>
        <dbReference type="EMBL" id="GHB75798.1"/>
    </source>
</evidence>
<accession>A0A8J3D3C0</accession>
<organism evidence="3 4">
    <name type="scientific">Persicitalea jodogahamensis</name>
    <dbReference type="NCBI Taxonomy" id="402147"/>
    <lineage>
        <taxon>Bacteria</taxon>
        <taxon>Pseudomonadati</taxon>
        <taxon>Bacteroidota</taxon>
        <taxon>Cytophagia</taxon>
        <taxon>Cytophagales</taxon>
        <taxon>Spirosomataceae</taxon>
        <taxon>Persicitalea</taxon>
    </lineage>
</organism>
<dbReference type="AlphaFoldDB" id="A0A8J3D3C0"/>